<dbReference type="GO" id="GO:0003676">
    <property type="term" value="F:nucleic acid binding"/>
    <property type="evidence" value="ECO:0007669"/>
    <property type="project" value="InterPro"/>
</dbReference>
<keyword evidence="15" id="KW-1185">Reference proteome</keyword>
<dbReference type="RefSeq" id="WP_242849917.1">
    <property type="nucleotide sequence ID" value="NZ_CP009687.1"/>
</dbReference>
<keyword evidence="7 13" id="KW-0378">Hydrolase</keyword>
<keyword evidence="9 13" id="KW-0233">DNA recombination</keyword>
<evidence type="ECO:0000256" key="6">
    <source>
        <dbReference type="ARBA" id="ARBA00022763"/>
    </source>
</evidence>
<evidence type="ECO:0000256" key="4">
    <source>
        <dbReference type="ARBA" id="ARBA00022723"/>
    </source>
</evidence>
<comment type="cofactor">
    <cofactor evidence="13">
        <name>Mg(2+)</name>
        <dbReference type="ChEBI" id="CHEBI:18420"/>
    </cofactor>
    <text evidence="13">Binds 1 Mg(2+) ion per subunit.</text>
</comment>
<keyword evidence="3 13" id="KW-0540">Nuclease</keyword>
<gene>
    <name evidence="13" type="primary">recU</name>
    <name evidence="14" type="ORF">CACET_c32030</name>
</gene>
<evidence type="ECO:0000256" key="7">
    <source>
        <dbReference type="ARBA" id="ARBA00022801"/>
    </source>
</evidence>
<dbReference type="CDD" id="cd22354">
    <property type="entry name" value="RecU-like"/>
    <property type="match status" value="1"/>
</dbReference>
<evidence type="ECO:0000256" key="3">
    <source>
        <dbReference type="ARBA" id="ARBA00022722"/>
    </source>
</evidence>
<reference evidence="14 15" key="1">
    <citation type="submission" date="2014-10" db="EMBL/GenBank/DDBJ databases">
        <title>Genome sequence of Clostridium aceticum DSM 1496.</title>
        <authorList>
            <person name="Poehlein A."/>
            <person name="Schiel-Bengelsdorf B."/>
            <person name="Gottschalk G."/>
            <person name="Duerre P."/>
            <person name="Daniel R."/>
        </authorList>
    </citation>
    <scope>NUCLEOTIDE SEQUENCE [LARGE SCALE GENOMIC DNA]</scope>
    <source>
        <strain evidence="14 15">DSM 1496</strain>
    </source>
</reference>
<dbReference type="InterPro" id="IPR004612">
    <property type="entry name" value="Resolv_RecU"/>
</dbReference>
<sequence length="171" mass="19994">MKNYCMANKGMFFEREVMMANHQYKERGIALIQKISTPWKVLREGKKIISAFPEGKSTLDFRGTVSGGISISFDCKETTEEKGLPLQNIEAHQIEYMKKAIEVGEITFILCYILPRDKRFYIKGEVVINHWDRWQRNKRKHGYNYIPVEKMLEVRSRQGIVLDYLAALNKA</sequence>
<comment type="catalytic activity">
    <reaction evidence="13">
        <text>Endonucleolytic cleavage at a junction such as a reciprocal single-stranded crossover between two homologous DNA duplexes (Holliday junction).</text>
        <dbReference type="EC" id="3.1.21.10"/>
    </reaction>
</comment>
<feature type="site" description="Transition state stabilizer" evidence="13">
    <location>
        <position position="76"/>
    </location>
</feature>
<dbReference type="STRING" id="84022.CACET_c32030"/>
<feature type="binding site" evidence="13">
    <location>
        <position position="93"/>
    </location>
    <ligand>
        <name>Mg(2+)</name>
        <dbReference type="ChEBI" id="CHEBI:18420"/>
    </ligand>
</feature>
<comment type="subcellular location">
    <subcellularLocation>
        <location evidence="1 13">Cytoplasm</location>
    </subcellularLocation>
</comment>
<keyword evidence="5 13" id="KW-0255">Endonuclease</keyword>
<dbReference type="Pfam" id="PF03838">
    <property type="entry name" value="RecU"/>
    <property type="match status" value="1"/>
</dbReference>
<keyword evidence="4 13" id="KW-0479">Metal-binding</keyword>
<dbReference type="Proteomes" id="UP000035704">
    <property type="component" value="Chromosome"/>
</dbReference>
<keyword evidence="8 13" id="KW-0460">Magnesium</keyword>
<dbReference type="SUPFAM" id="SSF52980">
    <property type="entry name" value="Restriction endonuclease-like"/>
    <property type="match status" value="1"/>
</dbReference>
<organism evidence="14 15">
    <name type="scientific">Clostridium aceticum</name>
    <dbReference type="NCBI Taxonomy" id="84022"/>
    <lineage>
        <taxon>Bacteria</taxon>
        <taxon>Bacillati</taxon>
        <taxon>Bacillota</taxon>
        <taxon>Clostridia</taxon>
        <taxon>Eubacteriales</taxon>
        <taxon>Clostridiaceae</taxon>
        <taxon>Clostridium</taxon>
    </lineage>
</organism>
<feature type="binding site" evidence="13">
    <location>
        <position position="60"/>
    </location>
    <ligand>
        <name>Mg(2+)</name>
        <dbReference type="ChEBI" id="CHEBI:18420"/>
    </ligand>
</feature>
<evidence type="ECO:0000256" key="11">
    <source>
        <dbReference type="ARBA" id="ARBA00023447"/>
    </source>
</evidence>
<dbReference type="PATRIC" id="fig|84022.6.peg.3275"/>
<comment type="similarity">
    <text evidence="11 13">Belongs to the RecU family.</text>
</comment>
<dbReference type="KEGG" id="cace:CACET_c32030"/>
<dbReference type="GO" id="GO:0006310">
    <property type="term" value="P:DNA recombination"/>
    <property type="evidence" value="ECO:0007669"/>
    <property type="project" value="UniProtKB-UniRule"/>
</dbReference>
<dbReference type="HAMAP" id="MF_00130">
    <property type="entry name" value="RecU"/>
    <property type="match status" value="1"/>
</dbReference>
<comment type="function">
    <text evidence="13">Endonuclease that resolves Holliday junction intermediates in genetic recombination. Cleaves mobile four-strand junctions by introducing symmetrical nicks in paired strands. Promotes annealing of linear ssDNA with homologous dsDNA. Required for DNA repair, homologous recombination and chromosome segregation.</text>
</comment>
<accession>A0A0G3WFE3</accession>
<evidence type="ECO:0000256" key="12">
    <source>
        <dbReference type="ARBA" id="ARBA00029523"/>
    </source>
</evidence>
<keyword evidence="6 13" id="KW-0227">DNA damage</keyword>
<name>A0A0G3WFE3_9CLOT</name>
<keyword evidence="2 13" id="KW-0963">Cytoplasm</keyword>
<dbReference type="InterPro" id="IPR011335">
    <property type="entry name" value="Restrct_endonuc-II-like"/>
</dbReference>
<evidence type="ECO:0000256" key="5">
    <source>
        <dbReference type="ARBA" id="ARBA00022759"/>
    </source>
</evidence>
<proteinExistence type="inferred from homology"/>
<evidence type="ECO:0000313" key="15">
    <source>
        <dbReference type="Proteomes" id="UP000035704"/>
    </source>
</evidence>
<evidence type="ECO:0000256" key="2">
    <source>
        <dbReference type="ARBA" id="ARBA00022490"/>
    </source>
</evidence>
<dbReference type="GO" id="GO:0000287">
    <property type="term" value="F:magnesium ion binding"/>
    <property type="evidence" value="ECO:0007669"/>
    <property type="project" value="UniProtKB-UniRule"/>
</dbReference>
<dbReference type="EMBL" id="CP009687">
    <property type="protein sequence ID" value="AKL96647.1"/>
    <property type="molecule type" value="Genomic_DNA"/>
</dbReference>
<dbReference type="GO" id="GO:0006281">
    <property type="term" value="P:DNA repair"/>
    <property type="evidence" value="ECO:0007669"/>
    <property type="project" value="UniProtKB-UniRule"/>
</dbReference>
<evidence type="ECO:0000256" key="10">
    <source>
        <dbReference type="ARBA" id="ARBA00023204"/>
    </source>
</evidence>
<dbReference type="EC" id="3.1.21.10" evidence="13"/>
<protein>
    <recommendedName>
        <fullName evidence="12 13">Holliday junction resolvase RecU</fullName>
        <ecNumber evidence="13">3.1.21.10</ecNumber>
    </recommendedName>
    <alternativeName>
        <fullName evidence="13">Recombination protein U homolog</fullName>
    </alternativeName>
</protein>
<dbReference type="Gene3D" id="3.40.1350.10">
    <property type="match status" value="1"/>
</dbReference>
<dbReference type="AlphaFoldDB" id="A0A0G3WFE3"/>
<evidence type="ECO:0000256" key="9">
    <source>
        <dbReference type="ARBA" id="ARBA00023172"/>
    </source>
</evidence>
<dbReference type="InterPro" id="IPR011856">
    <property type="entry name" value="tRNA_endonuc-like_dom_sf"/>
</dbReference>
<evidence type="ECO:0000313" key="14">
    <source>
        <dbReference type="EMBL" id="AKL96647.1"/>
    </source>
</evidence>
<keyword evidence="10 13" id="KW-0234">DNA repair</keyword>
<dbReference type="GO" id="GO:0008821">
    <property type="term" value="F:crossover junction DNA endonuclease activity"/>
    <property type="evidence" value="ECO:0007669"/>
    <property type="project" value="UniProtKB-EC"/>
</dbReference>
<evidence type="ECO:0000256" key="8">
    <source>
        <dbReference type="ARBA" id="ARBA00022842"/>
    </source>
</evidence>
<feature type="binding site" evidence="13">
    <location>
        <position position="74"/>
    </location>
    <ligand>
        <name>Mg(2+)</name>
        <dbReference type="ChEBI" id="CHEBI:18420"/>
    </ligand>
</feature>
<evidence type="ECO:0000256" key="1">
    <source>
        <dbReference type="ARBA" id="ARBA00004496"/>
    </source>
</evidence>
<dbReference type="GO" id="GO:0007059">
    <property type="term" value="P:chromosome segregation"/>
    <property type="evidence" value="ECO:0007669"/>
    <property type="project" value="UniProtKB-UniRule"/>
</dbReference>
<feature type="binding site" evidence="13">
    <location>
        <position position="58"/>
    </location>
    <ligand>
        <name>Mg(2+)</name>
        <dbReference type="ChEBI" id="CHEBI:18420"/>
    </ligand>
</feature>
<evidence type="ECO:0000256" key="13">
    <source>
        <dbReference type="HAMAP-Rule" id="MF_00130"/>
    </source>
</evidence>
<dbReference type="GO" id="GO:0005737">
    <property type="term" value="C:cytoplasm"/>
    <property type="evidence" value="ECO:0007669"/>
    <property type="project" value="UniProtKB-SubCell"/>
</dbReference>